<dbReference type="GO" id="GO:0004519">
    <property type="term" value="F:endonuclease activity"/>
    <property type="evidence" value="ECO:0007669"/>
    <property type="project" value="UniProtKB-KW"/>
</dbReference>
<dbReference type="EMBL" id="RBAL01000001">
    <property type="protein sequence ID" value="RKN46863.1"/>
    <property type="molecule type" value="Genomic_DNA"/>
</dbReference>
<protein>
    <submittedName>
        <fullName evidence="4">HNH endonuclease</fullName>
    </submittedName>
</protein>
<keyword evidence="5" id="KW-1185">Reference proteome</keyword>
<keyword evidence="4" id="KW-0255">Endonuclease</keyword>
<keyword evidence="2" id="KW-1133">Transmembrane helix</keyword>
<evidence type="ECO:0000256" key="2">
    <source>
        <dbReference type="SAM" id="Phobius"/>
    </source>
</evidence>
<dbReference type="Proteomes" id="UP000272474">
    <property type="component" value="Unassembled WGS sequence"/>
</dbReference>
<gene>
    <name evidence="4" type="ORF">D7294_01205</name>
</gene>
<name>A0A3A9ZEY3_9ACTN</name>
<feature type="domain" description="GmrSD restriction endonucleases C-terminal" evidence="3">
    <location>
        <begin position="140"/>
        <end position="237"/>
    </location>
</feature>
<dbReference type="OrthoDB" id="5196645at2"/>
<dbReference type="InterPro" id="IPR011089">
    <property type="entry name" value="GmrSD_C"/>
</dbReference>
<reference evidence="4 5" key="1">
    <citation type="journal article" date="2014" name="Int. J. Syst. Evol. Microbiol.">
        <title>Streptomyces hoynatensis sp. nov., isolated from deep marine sediment.</title>
        <authorList>
            <person name="Veyisoglu A."/>
            <person name="Sahin N."/>
        </authorList>
    </citation>
    <scope>NUCLEOTIDE SEQUENCE [LARGE SCALE GENOMIC DNA]</scope>
    <source>
        <strain evidence="4 5">KCTC 29097</strain>
    </source>
</reference>
<dbReference type="Pfam" id="PF07510">
    <property type="entry name" value="GmrSD_C"/>
    <property type="match status" value="1"/>
</dbReference>
<accession>A0A3A9ZEY3</accession>
<comment type="caution">
    <text evidence="4">The sequence shown here is derived from an EMBL/GenBank/DDBJ whole genome shotgun (WGS) entry which is preliminary data.</text>
</comment>
<evidence type="ECO:0000259" key="3">
    <source>
        <dbReference type="Pfam" id="PF07510"/>
    </source>
</evidence>
<dbReference type="AlphaFoldDB" id="A0A3A9ZEY3"/>
<dbReference type="PANTHER" id="PTHR24094">
    <property type="entry name" value="SECRETED PROTEIN"/>
    <property type="match status" value="1"/>
</dbReference>
<evidence type="ECO:0000256" key="1">
    <source>
        <dbReference type="SAM" id="MobiDB-lite"/>
    </source>
</evidence>
<keyword evidence="2" id="KW-0472">Membrane</keyword>
<evidence type="ECO:0000313" key="5">
    <source>
        <dbReference type="Proteomes" id="UP000272474"/>
    </source>
</evidence>
<keyword evidence="2" id="KW-0812">Transmembrane</keyword>
<feature type="transmembrane region" description="Helical" evidence="2">
    <location>
        <begin position="40"/>
        <end position="57"/>
    </location>
</feature>
<organism evidence="4 5">
    <name type="scientific">Streptomyces hoynatensis</name>
    <dbReference type="NCBI Taxonomy" id="1141874"/>
    <lineage>
        <taxon>Bacteria</taxon>
        <taxon>Bacillati</taxon>
        <taxon>Actinomycetota</taxon>
        <taxon>Actinomycetes</taxon>
        <taxon>Kitasatosporales</taxon>
        <taxon>Streptomycetaceae</taxon>
        <taxon>Streptomyces</taxon>
    </lineage>
</organism>
<keyword evidence="4" id="KW-0540">Nuclease</keyword>
<evidence type="ECO:0000313" key="4">
    <source>
        <dbReference type="EMBL" id="RKN46863.1"/>
    </source>
</evidence>
<proteinExistence type="predicted"/>
<sequence length="255" mass="27356">MAHPDPHTAGPRQGPHPHDAAKPHAAAGPRRGQRVRGARLLLLVGGCVSVLLGTLLARPVGASPPGIPDPETARAELAELATAPEGSMAGYARERFPHWITTDGCTTRQWVLRRDGEGVEVDEDCRPTSGTWHSPYDGATLDAPSEVDIDHVVPLAESWRSGAAGWTEDRRRSFANDLENPQLIAVSAAANRSKGDQDPADWQPVEESYHCTYAAMWIDVKYEWGLTVDEEERAALQDMLGACGPAGGDSGISES</sequence>
<keyword evidence="4" id="KW-0378">Hydrolase</keyword>
<dbReference type="PANTHER" id="PTHR24094:SF15">
    <property type="entry name" value="AMP-DEPENDENT SYNTHETASE_LIGASE DOMAIN-CONTAINING PROTEIN-RELATED"/>
    <property type="match status" value="1"/>
</dbReference>
<feature type="region of interest" description="Disordered" evidence="1">
    <location>
        <begin position="1"/>
        <end position="33"/>
    </location>
</feature>